<dbReference type="EMBL" id="VKHS01001110">
    <property type="protein sequence ID" value="MBB0232707.1"/>
    <property type="molecule type" value="Genomic_DNA"/>
</dbReference>
<name>A0A7W3T873_9ACTN</name>
<reference evidence="2" key="1">
    <citation type="submission" date="2019-10" db="EMBL/GenBank/DDBJ databases">
        <title>Streptomyces sp. nov., a novel actinobacterium isolated from alkaline environment.</title>
        <authorList>
            <person name="Golinska P."/>
        </authorList>
    </citation>
    <scope>NUCLEOTIDE SEQUENCE [LARGE SCALE GENOMIC DNA]</scope>
    <source>
        <strain evidence="2">DSM 42108</strain>
    </source>
</reference>
<evidence type="ECO:0000313" key="1">
    <source>
        <dbReference type="EMBL" id="MBB0232707.1"/>
    </source>
</evidence>
<dbReference type="RefSeq" id="WP_182667228.1">
    <property type="nucleotide sequence ID" value="NZ_VKHS01001110.1"/>
</dbReference>
<accession>A0A7W3T873</accession>
<proteinExistence type="predicted"/>
<evidence type="ECO:0000313" key="2">
    <source>
        <dbReference type="Proteomes" id="UP000530234"/>
    </source>
</evidence>
<keyword evidence="2" id="KW-1185">Reference proteome</keyword>
<protein>
    <submittedName>
        <fullName evidence="1">Uncharacterized protein</fullName>
    </submittedName>
</protein>
<gene>
    <name evidence="1" type="ORF">FOE67_25265</name>
</gene>
<sequence>MPMAIAVTGADLVLPVTDPRTPGAHVLTPPGEQDFETALAETADLVDRHGHYLIVHSRTLPRAHLHRLHAVRAMLESDRIALLPCDLPPLGLAVLVRQLRQLSVCDFGPGILASAGRLLAHYIWAGALLGSGRHLSRLPVELPADRARLRAGPCAVLAAPHPTVVPDGGFPTGPQFATSLTYATGSLADDRVPGELAPAWRVGSVHAVRLPADSPSWWGTPRVVEFAAAIPDVAPLYQMVGSVRREHCHWCGLTIIGDLCAFCRAPVPTPVADRRPRALTGPSRRALT</sequence>
<dbReference type="Proteomes" id="UP000530234">
    <property type="component" value="Unassembled WGS sequence"/>
</dbReference>
<organism evidence="1 2">
    <name type="scientific">Streptomyces calidiresistens</name>
    <dbReference type="NCBI Taxonomy" id="1485586"/>
    <lineage>
        <taxon>Bacteria</taxon>
        <taxon>Bacillati</taxon>
        <taxon>Actinomycetota</taxon>
        <taxon>Actinomycetes</taxon>
        <taxon>Kitasatosporales</taxon>
        <taxon>Streptomycetaceae</taxon>
        <taxon>Streptomyces</taxon>
    </lineage>
</organism>
<dbReference type="AlphaFoldDB" id="A0A7W3T873"/>
<comment type="caution">
    <text evidence="1">The sequence shown here is derived from an EMBL/GenBank/DDBJ whole genome shotgun (WGS) entry which is preliminary data.</text>
</comment>